<reference evidence="16 17" key="1">
    <citation type="submission" date="2015-02" db="EMBL/GenBank/DDBJ databases">
        <title>Single-cell genomics of uncultivated deep-branching MTB reveals a conserved set of magnetosome genes.</title>
        <authorList>
            <person name="Kolinko S."/>
            <person name="Richter M."/>
            <person name="Glockner F.O."/>
            <person name="Brachmann A."/>
            <person name="Schuler D."/>
        </authorList>
    </citation>
    <scope>NUCLEOTIDE SEQUENCE [LARGE SCALE GENOMIC DNA]</scope>
    <source>
        <strain evidence="16">SKK-01</strain>
    </source>
</reference>
<keyword evidence="10" id="KW-0472">Membrane</keyword>
<keyword evidence="16" id="KW-0966">Cell projection</keyword>
<evidence type="ECO:0000256" key="8">
    <source>
        <dbReference type="ARBA" id="ARBA00022927"/>
    </source>
</evidence>
<evidence type="ECO:0000256" key="4">
    <source>
        <dbReference type="ARBA" id="ARBA00022448"/>
    </source>
</evidence>
<keyword evidence="5" id="KW-1003">Cell membrane</keyword>
<evidence type="ECO:0000259" key="15">
    <source>
        <dbReference type="SMART" id="SM00962"/>
    </source>
</evidence>
<dbReference type="PANTHER" id="PTHR43134:SF3">
    <property type="entry name" value="FLAGELLAR BIOSYNTHESIS PROTEIN FLHF"/>
    <property type="match status" value="1"/>
</dbReference>
<accession>A0A0F0CTP0</accession>
<evidence type="ECO:0000313" key="17">
    <source>
        <dbReference type="Proteomes" id="UP000033428"/>
    </source>
</evidence>
<evidence type="ECO:0000256" key="10">
    <source>
        <dbReference type="ARBA" id="ARBA00023136"/>
    </source>
</evidence>
<evidence type="ECO:0000256" key="9">
    <source>
        <dbReference type="ARBA" id="ARBA00023134"/>
    </source>
</evidence>
<dbReference type="InterPro" id="IPR000897">
    <property type="entry name" value="SRP54_GTPase_dom"/>
</dbReference>
<comment type="function">
    <text evidence="12">Necessary for flagellar biosynthesis. May be involved in translocation of the flagellum.</text>
</comment>
<evidence type="ECO:0000256" key="6">
    <source>
        <dbReference type="ARBA" id="ARBA00022741"/>
    </source>
</evidence>
<dbReference type="GO" id="GO:0015031">
    <property type="term" value="P:protein transport"/>
    <property type="evidence" value="ECO:0007669"/>
    <property type="project" value="UniProtKB-KW"/>
</dbReference>
<dbReference type="Gene3D" id="3.40.50.300">
    <property type="entry name" value="P-loop containing nucleotide triphosphate hydrolases"/>
    <property type="match status" value="1"/>
</dbReference>
<keyword evidence="8" id="KW-0653">Protein transport</keyword>
<dbReference type="Pfam" id="PF00448">
    <property type="entry name" value="SRP54"/>
    <property type="match status" value="1"/>
</dbReference>
<evidence type="ECO:0000256" key="5">
    <source>
        <dbReference type="ARBA" id="ARBA00022475"/>
    </source>
</evidence>
<dbReference type="GO" id="GO:0003924">
    <property type="term" value="F:GTPase activity"/>
    <property type="evidence" value="ECO:0007669"/>
    <property type="project" value="InterPro"/>
</dbReference>
<dbReference type="GO" id="GO:0005525">
    <property type="term" value="F:GTP binding"/>
    <property type="evidence" value="ECO:0007669"/>
    <property type="project" value="UniProtKB-KW"/>
</dbReference>
<proteinExistence type="inferred from homology"/>
<dbReference type="SUPFAM" id="SSF52540">
    <property type="entry name" value="P-loop containing nucleoside triphosphate hydrolases"/>
    <property type="match status" value="1"/>
</dbReference>
<sequence>RLKKSNSDMKAVELIGPTGVGKTTTVAKLAANAIREGKKTAIINLDTFRIGAVEQVRIYSRILGIPLAVVSSGKELKSTMVRFAETRDVIFIDTTGRNPRDQRYIDSLSEISESDVPFEMHLLISANSDDEAMIEAYRYYRKLPVNYIAFTKIDEAVRFGSIYNLLITYKKPVAYITTGQNVPNDIEFARVDRLANLILKKEAYQCFLRVF</sequence>
<evidence type="ECO:0000256" key="11">
    <source>
        <dbReference type="ARBA" id="ARBA00023225"/>
    </source>
</evidence>
<dbReference type="PANTHER" id="PTHR43134">
    <property type="entry name" value="SIGNAL RECOGNITION PARTICLE RECEPTOR SUBUNIT ALPHA"/>
    <property type="match status" value="1"/>
</dbReference>
<dbReference type="InterPro" id="IPR027417">
    <property type="entry name" value="P-loop_NTPase"/>
</dbReference>
<keyword evidence="4" id="KW-0813">Transport</keyword>
<evidence type="ECO:0000256" key="12">
    <source>
        <dbReference type="ARBA" id="ARBA00025337"/>
    </source>
</evidence>
<dbReference type="GO" id="GO:0044781">
    <property type="term" value="P:bacterial-type flagellum organization"/>
    <property type="evidence" value="ECO:0007669"/>
    <property type="project" value="UniProtKB-KW"/>
</dbReference>
<dbReference type="GO" id="GO:0006614">
    <property type="term" value="P:SRP-dependent cotranslational protein targeting to membrane"/>
    <property type="evidence" value="ECO:0007669"/>
    <property type="project" value="InterPro"/>
</dbReference>
<dbReference type="GO" id="GO:0005047">
    <property type="term" value="F:signal recognition particle binding"/>
    <property type="evidence" value="ECO:0007669"/>
    <property type="project" value="TreeGrafter"/>
</dbReference>
<evidence type="ECO:0000256" key="3">
    <source>
        <dbReference type="ARBA" id="ARBA00014919"/>
    </source>
</evidence>
<protein>
    <recommendedName>
        <fullName evidence="3">Flagellar biosynthesis protein FlhF</fullName>
    </recommendedName>
    <alternativeName>
        <fullName evidence="13">Flagella-associated GTP-binding protein</fullName>
    </alternativeName>
</protein>
<keyword evidence="6" id="KW-0547">Nucleotide-binding</keyword>
<name>A0A0F0CTP0_9BACT</name>
<organism evidence="16 17">
    <name type="scientific">Candidatus Omnitrophus magneticus</name>
    <dbReference type="NCBI Taxonomy" id="1609969"/>
    <lineage>
        <taxon>Bacteria</taxon>
        <taxon>Pseudomonadati</taxon>
        <taxon>Candidatus Omnitrophota</taxon>
        <taxon>Candidatus Omnitrophus</taxon>
    </lineage>
</organism>
<gene>
    <name evidence="16" type="ORF">OMAG_001232</name>
</gene>
<keyword evidence="7" id="KW-1005">Bacterial flagellum biogenesis</keyword>
<keyword evidence="16" id="KW-0282">Flagellum</keyword>
<dbReference type="EMBL" id="JYNY01000238">
    <property type="protein sequence ID" value="KJJ84901.1"/>
    <property type="molecule type" value="Genomic_DNA"/>
</dbReference>
<comment type="similarity">
    <text evidence="2">Belongs to the GTP-binding SRP family.</text>
</comment>
<evidence type="ECO:0000256" key="13">
    <source>
        <dbReference type="ARBA" id="ARBA00030866"/>
    </source>
</evidence>
<keyword evidence="17" id="KW-1185">Reference proteome</keyword>
<keyword evidence="16" id="KW-0969">Cilium</keyword>
<dbReference type="SMART" id="SM00382">
    <property type="entry name" value="AAA"/>
    <property type="match status" value="1"/>
</dbReference>
<dbReference type="GO" id="GO:0005886">
    <property type="term" value="C:plasma membrane"/>
    <property type="evidence" value="ECO:0007669"/>
    <property type="project" value="UniProtKB-SubCell"/>
</dbReference>
<dbReference type="CDD" id="cd17873">
    <property type="entry name" value="FlhF"/>
    <property type="match status" value="1"/>
</dbReference>
<evidence type="ECO:0000256" key="2">
    <source>
        <dbReference type="ARBA" id="ARBA00008531"/>
    </source>
</evidence>
<dbReference type="SMART" id="SM00962">
    <property type="entry name" value="SRP54"/>
    <property type="match status" value="1"/>
</dbReference>
<comment type="subcellular location">
    <subcellularLocation>
        <location evidence="1">Cell membrane</location>
        <topology evidence="1">Peripheral membrane protein</topology>
        <orientation evidence="1">Cytoplasmic side</orientation>
    </subcellularLocation>
</comment>
<dbReference type="Proteomes" id="UP000033428">
    <property type="component" value="Unassembled WGS sequence"/>
</dbReference>
<feature type="domain" description="AAA+ ATPase" evidence="14">
    <location>
        <begin position="8"/>
        <end position="149"/>
    </location>
</feature>
<dbReference type="FunFam" id="3.40.50.300:FF:000695">
    <property type="entry name" value="Flagellar biosynthesis regulator FlhF"/>
    <property type="match status" value="1"/>
</dbReference>
<evidence type="ECO:0000259" key="14">
    <source>
        <dbReference type="SMART" id="SM00382"/>
    </source>
</evidence>
<keyword evidence="11" id="KW-1006">Bacterial flagellum protein export</keyword>
<dbReference type="AlphaFoldDB" id="A0A0F0CTP0"/>
<feature type="non-terminal residue" evidence="16">
    <location>
        <position position="1"/>
    </location>
</feature>
<comment type="caution">
    <text evidence="16">The sequence shown here is derived from an EMBL/GenBank/DDBJ whole genome shotgun (WGS) entry which is preliminary data.</text>
</comment>
<keyword evidence="9" id="KW-0342">GTP-binding</keyword>
<feature type="domain" description="SRP54-type proteins GTP-binding" evidence="15">
    <location>
        <begin position="9"/>
        <end position="200"/>
    </location>
</feature>
<dbReference type="InterPro" id="IPR003593">
    <property type="entry name" value="AAA+_ATPase"/>
</dbReference>
<evidence type="ECO:0000256" key="1">
    <source>
        <dbReference type="ARBA" id="ARBA00004413"/>
    </source>
</evidence>
<evidence type="ECO:0000256" key="7">
    <source>
        <dbReference type="ARBA" id="ARBA00022795"/>
    </source>
</evidence>
<evidence type="ECO:0000313" key="16">
    <source>
        <dbReference type="EMBL" id="KJJ84901.1"/>
    </source>
</evidence>
<dbReference type="InterPro" id="IPR047040">
    <property type="entry name" value="FlhF__GTPase_dom"/>
</dbReference>